<accession>A0A0P1EV21</accession>
<proteinExistence type="predicted"/>
<dbReference type="RefSeq" id="WP_144432631.1">
    <property type="nucleotide sequence ID" value="NZ_CYPW01000040.1"/>
</dbReference>
<keyword evidence="1" id="KW-0732">Signal</keyword>
<keyword evidence="3" id="KW-1185">Reference proteome</keyword>
<organism evidence="2 3">
    <name type="scientific">Shimia marina</name>
    <dbReference type="NCBI Taxonomy" id="321267"/>
    <lineage>
        <taxon>Bacteria</taxon>
        <taxon>Pseudomonadati</taxon>
        <taxon>Pseudomonadota</taxon>
        <taxon>Alphaproteobacteria</taxon>
        <taxon>Rhodobacterales</taxon>
        <taxon>Roseobacteraceae</taxon>
    </lineage>
</organism>
<feature type="chain" id="PRO_5006061965" description="DUF4189 domain-containing protein" evidence="1">
    <location>
        <begin position="24"/>
        <end position="208"/>
    </location>
</feature>
<dbReference type="AlphaFoldDB" id="A0A0P1EV21"/>
<evidence type="ECO:0000256" key="1">
    <source>
        <dbReference type="SAM" id="SignalP"/>
    </source>
</evidence>
<gene>
    <name evidence="2" type="ORF">SHM7688_03735</name>
</gene>
<protein>
    <recommendedName>
        <fullName evidence="4">DUF4189 domain-containing protein</fullName>
    </recommendedName>
</protein>
<evidence type="ECO:0008006" key="4">
    <source>
        <dbReference type="Google" id="ProtNLM"/>
    </source>
</evidence>
<name>A0A0P1EV21_9RHOB</name>
<feature type="signal peptide" evidence="1">
    <location>
        <begin position="1"/>
        <end position="23"/>
    </location>
</feature>
<dbReference type="OrthoDB" id="7845033at2"/>
<evidence type="ECO:0000313" key="3">
    <source>
        <dbReference type="Proteomes" id="UP000054823"/>
    </source>
</evidence>
<dbReference type="EMBL" id="CYPW01000040">
    <property type="protein sequence ID" value="CUH54265.1"/>
    <property type="molecule type" value="Genomic_DNA"/>
</dbReference>
<evidence type="ECO:0000313" key="2">
    <source>
        <dbReference type="EMBL" id="CUH54265.1"/>
    </source>
</evidence>
<sequence>MTRLFLALTLMCVFCLPVSQGKAQDVIIHSNRSVLQQVKDFELKGDAKSGFRQFRRKAEYFGTIYVNRSERLTGSFSNANTKFLADYYARAACHAQSKNPQYCVLYARVLPKDYDPNAQGETLSRDANKEFQEYSRLQNKGRFGAFAASDNGAVGYSWAEASKSAAEKHALKRCAKSARTILRKTPDHLKPAVSSPARQGCRLIHWAD</sequence>
<dbReference type="STRING" id="321267.SHM7688_03735"/>
<reference evidence="2 3" key="1">
    <citation type="submission" date="2015-09" db="EMBL/GenBank/DDBJ databases">
        <authorList>
            <consortium name="Swine Surveillance"/>
        </authorList>
    </citation>
    <scope>NUCLEOTIDE SEQUENCE [LARGE SCALE GENOMIC DNA]</scope>
    <source>
        <strain evidence="2 3">CECT 7688</strain>
    </source>
</reference>
<dbReference type="Proteomes" id="UP000054823">
    <property type="component" value="Unassembled WGS sequence"/>
</dbReference>